<dbReference type="Proteomes" id="UP000662637">
    <property type="component" value="Unassembled WGS sequence"/>
</dbReference>
<gene>
    <name evidence="2" type="ORF">GHT09_005857</name>
    <name evidence="3" type="ORF">MONAX_5E004445</name>
</gene>
<feature type="compositionally biased region" description="Polar residues" evidence="1">
    <location>
        <begin position="61"/>
        <end position="75"/>
    </location>
</feature>
<reference evidence="2" key="2">
    <citation type="submission" date="2020-08" db="EMBL/GenBank/DDBJ databases">
        <authorList>
            <person name="Shumante A."/>
            <person name="Zimin A.V."/>
            <person name="Puiu D."/>
            <person name="Salzberg S.L."/>
        </authorList>
    </citation>
    <scope>NUCLEOTIDE SEQUENCE</scope>
    <source>
        <strain evidence="2">WC2-LM</strain>
        <tissue evidence="2">Liver</tissue>
    </source>
</reference>
<protein>
    <submittedName>
        <fullName evidence="3">Uncharacterized protein</fullName>
    </submittedName>
</protein>
<keyword evidence="4" id="KW-1185">Reference proteome</keyword>
<evidence type="ECO:0000256" key="1">
    <source>
        <dbReference type="SAM" id="MobiDB-lite"/>
    </source>
</evidence>
<feature type="region of interest" description="Disordered" evidence="1">
    <location>
        <begin position="1"/>
        <end position="27"/>
    </location>
</feature>
<evidence type="ECO:0000313" key="4">
    <source>
        <dbReference type="Proteomes" id="UP000335636"/>
    </source>
</evidence>
<accession>A0A5E4B131</accession>
<dbReference type="AlphaFoldDB" id="A0A5E4B131"/>
<evidence type="ECO:0000313" key="2">
    <source>
        <dbReference type="EMBL" id="KAF7482842.1"/>
    </source>
</evidence>
<feature type="region of interest" description="Disordered" evidence="1">
    <location>
        <begin position="49"/>
        <end position="75"/>
    </location>
</feature>
<feature type="compositionally biased region" description="Polar residues" evidence="1">
    <location>
        <begin position="9"/>
        <end position="20"/>
    </location>
</feature>
<reference evidence="3 4" key="1">
    <citation type="submission" date="2019-04" db="EMBL/GenBank/DDBJ databases">
        <authorList>
            <person name="Alioto T."/>
            <person name="Alioto T."/>
        </authorList>
    </citation>
    <scope>NUCLEOTIDE SEQUENCE [LARGE SCALE GENOMIC DNA]</scope>
</reference>
<dbReference type="EMBL" id="WJEC01000510">
    <property type="protein sequence ID" value="KAF7482842.1"/>
    <property type="molecule type" value="Genomic_DNA"/>
</dbReference>
<dbReference type="Proteomes" id="UP000335636">
    <property type="component" value="Unassembled WGS sequence"/>
</dbReference>
<proteinExistence type="predicted"/>
<sequence>MGSHREKISQYSPLLHSSSHGAEGSGCLPLERREVEVLVTLLRTVGDQQTQPYLPGGSSAGWRSSQTPGPAPTTQACLTRLSQRGSLQRKCKYVLGSFRAEQSHFGVQLRESLCQSIY</sequence>
<name>A0A5E4B131_MARMO</name>
<evidence type="ECO:0000313" key="3">
    <source>
        <dbReference type="EMBL" id="VTJ63407.1"/>
    </source>
</evidence>
<organism evidence="3 4">
    <name type="scientific">Marmota monax</name>
    <name type="common">Woodchuck</name>
    <dbReference type="NCBI Taxonomy" id="9995"/>
    <lineage>
        <taxon>Eukaryota</taxon>
        <taxon>Metazoa</taxon>
        <taxon>Chordata</taxon>
        <taxon>Craniata</taxon>
        <taxon>Vertebrata</taxon>
        <taxon>Euteleostomi</taxon>
        <taxon>Mammalia</taxon>
        <taxon>Eutheria</taxon>
        <taxon>Euarchontoglires</taxon>
        <taxon>Glires</taxon>
        <taxon>Rodentia</taxon>
        <taxon>Sciuromorpha</taxon>
        <taxon>Sciuridae</taxon>
        <taxon>Xerinae</taxon>
        <taxon>Marmotini</taxon>
        <taxon>Marmota</taxon>
    </lineage>
</organism>
<dbReference type="EMBL" id="CABDUW010000228">
    <property type="protein sequence ID" value="VTJ63407.1"/>
    <property type="molecule type" value="Genomic_DNA"/>
</dbReference>